<organism evidence="3 4">
    <name type="scientific">Paramecium primaurelia</name>
    <dbReference type="NCBI Taxonomy" id="5886"/>
    <lineage>
        <taxon>Eukaryota</taxon>
        <taxon>Sar</taxon>
        <taxon>Alveolata</taxon>
        <taxon>Ciliophora</taxon>
        <taxon>Intramacronucleata</taxon>
        <taxon>Oligohymenophorea</taxon>
        <taxon>Peniculida</taxon>
        <taxon>Parameciidae</taxon>
        <taxon>Paramecium</taxon>
    </lineage>
</organism>
<dbReference type="PANTHER" id="PTHR46243">
    <property type="entry name" value="BIS(5'-ADENOSYL)-TRIPHOSPHATASE"/>
    <property type="match status" value="1"/>
</dbReference>
<comment type="caution">
    <text evidence="1">Lacks conserved residue(s) required for the propagation of feature annotation.</text>
</comment>
<gene>
    <name evidence="3" type="ORF">PPRIM_AZ9-3.1.T0760004</name>
</gene>
<keyword evidence="4" id="KW-1185">Reference proteome</keyword>
<dbReference type="Proteomes" id="UP000688137">
    <property type="component" value="Unassembled WGS sequence"/>
</dbReference>
<dbReference type="InterPro" id="IPR011146">
    <property type="entry name" value="HIT-like"/>
</dbReference>
<dbReference type="OMA" id="TNCHVSI"/>
<accession>A0A8S1N050</accession>
<evidence type="ECO:0000259" key="2">
    <source>
        <dbReference type="PROSITE" id="PS51084"/>
    </source>
</evidence>
<evidence type="ECO:0000313" key="3">
    <source>
        <dbReference type="EMBL" id="CAD8086098.1"/>
    </source>
</evidence>
<evidence type="ECO:0000256" key="1">
    <source>
        <dbReference type="PROSITE-ProRule" id="PRU00464"/>
    </source>
</evidence>
<sequence>MPKPIQQFVQFGPVQLPYSQLFILRRHVFATVNLKPVAPGHVLVCSRRPVKRLYDMTEVETVEFWITVQEVTKVMSDIYKTNCHVSIQDGIHAGQTIPSVHCHIIPYSGKILISQAENQKTERSEEDMNQEAQKLRAHFEQSLL</sequence>
<name>A0A8S1N050_PARPR</name>
<feature type="domain" description="HIT" evidence="2">
    <location>
        <begin position="7"/>
        <end position="118"/>
    </location>
</feature>
<dbReference type="PROSITE" id="PS51084">
    <property type="entry name" value="HIT_2"/>
    <property type="match status" value="1"/>
</dbReference>
<dbReference type="InterPro" id="IPR051884">
    <property type="entry name" value="Bis(5'-adenosyl)-TPase_reg"/>
</dbReference>
<proteinExistence type="predicted"/>
<protein>
    <recommendedName>
        <fullName evidence="2">HIT domain-containing protein</fullName>
    </recommendedName>
</protein>
<dbReference type="PANTHER" id="PTHR46243:SF1">
    <property type="entry name" value="BIS(5'-ADENOSYL)-TRIPHOSPHATASE"/>
    <property type="match status" value="1"/>
</dbReference>
<dbReference type="EMBL" id="CAJJDM010000079">
    <property type="protein sequence ID" value="CAD8086098.1"/>
    <property type="molecule type" value="Genomic_DNA"/>
</dbReference>
<evidence type="ECO:0000313" key="4">
    <source>
        <dbReference type="Proteomes" id="UP000688137"/>
    </source>
</evidence>
<reference evidence="3" key="1">
    <citation type="submission" date="2021-01" db="EMBL/GenBank/DDBJ databases">
        <authorList>
            <consortium name="Genoscope - CEA"/>
            <person name="William W."/>
        </authorList>
    </citation>
    <scope>NUCLEOTIDE SEQUENCE</scope>
</reference>
<dbReference type="AlphaFoldDB" id="A0A8S1N050"/>
<dbReference type="GO" id="GO:0003824">
    <property type="term" value="F:catalytic activity"/>
    <property type="evidence" value="ECO:0007669"/>
    <property type="project" value="InterPro"/>
</dbReference>
<comment type="caution">
    <text evidence="3">The sequence shown here is derived from an EMBL/GenBank/DDBJ whole genome shotgun (WGS) entry which is preliminary data.</text>
</comment>
<dbReference type="Pfam" id="PF01230">
    <property type="entry name" value="HIT"/>
    <property type="match status" value="1"/>
</dbReference>